<name>A0A8H5GI39_9AGAR</name>
<evidence type="ECO:0000256" key="1">
    <source>
        <dbReference type="SAM" id="Phobius"/>
    </source>
</evidence>
<keyword evidence="1" id="KW-1133">Transmembrane helix</keyword>
<gene>
    <name evidence="2" type="ORF">D9757_012981</name>
</gene>
<comment type="caution">
    <text evidence="2">The sequence shown here is derived from an EMBL/GenBank/DDBJ whole genome shotgun (WGS) entry which is preliminary data.</text>
</comment>
<protein>
    <submittedName>
        <fullName evidence="2">Uncharacterized protein</fullName>
    </submittedName>
</protein>
<dbReference type="AlphaFoldDB" id="A0A8H5GI39"/>
<keyword evidence="1" id="KW-0812">Transmembrane</keyword>
<reference evidence="2 3" key="1">
    <citation type="journal article" date="2020" name="ISME J.">
        <title>Uncovering the hidden diversity of litter-decomposition mechanisms in mushroom-forming fungi.</title>
        <authorList>
            <person name="Floudas D."/>
            <person name="Bentzer J."/>
            <person name="Ahren D."/>
            <person name="Johansson T."/>
            <person name="Persson P."/>
            <person name="Tunlid A."/>
        </authorList>
    </citation>
    <scope>NUCLEOTIDE SEQUENCE [LARGE SCALE GENOMIC DNA]</scope>
    <source>
        <strain evidence="2 3">CBS 406.79</strain>
    </source>
</reference>
<dbReference type="EMBL" id="JAACJN010000169">
    <property type="protein sequence ID" value="KAF5365509.1"/>
    <property type="molecule type" value="Genomic_DNA"/>
</dbReference>
<dbReference type="Proteomes" id="UP000518752">
    <property type="component" value="Unassembled WGS sequence"/>
</dbReference>
<feature type="transmembrane region" description="Helical" evidence="1">
    <location>
        <begin position="35"/>
        <end position="62"/>
    </location>
</feature>
<keyword evidence="3" id="KW-1185">Reference proteome</keyword>
<dbReference type="OrthoDB" id="1077582at2759"/>
<accession>A0A8H5GI39</accession>
<organism evidence="2 3">
    <name type="scientific">Collybiopsis confluens</name>
    <dbReference type="NCBI Taxonomy" id="2823264"/>
    <lineage>
        <taxon>Eukaryota</taxon>
        <taxon>Fungi</taxon>
        <taxon>Dikarya</taxon>
        <taxon>Basidiomycota</taxon>
        <taxon>Agaricomycotina</taxon>
        <taxon>Agaricomycetes</taxon>
        <taxon>Agaricomycetidae</taxon>
        <taxon>Agaricales</taxon>
        <taxon>Marasmiineae</taxon>
        <taxon>Omphalotaceae</taxon>
        <taxon>Collybiopsis</taxon>
    </lineage>
</organism>
<proteinExistence type="predicted"/>
<keyword evidence="1" id="KW-0472">Membrane</keyword>
<sequence>MPFPSRCHSLLDAIPFFYLRPSRPPPALRIFSRRWMPILVGSIFDTVAVAILLVLNYVFLIFSSRHLPSLQDFPSIIGFWADACTVRNFWVRIISNCRWNVYILAPIPSQKWNKPIRVVRIPHRVLRLRSHPPDG</sequence>
<evidence type="ECO:0000313" key="2">
    <source>
        <dbReference type="EMBL" id="KAF5365509.1"/>
    </source>
</evidence>
<evidence type="ECO:0000313" key="3">
    <source>
        <dbReference type="Proteomes" id="UP000518752"/>
    </source>
</evidence>